<organism evidence="1 2">
    <name type="scientific">Aspergillus bertholletiae</name>
    <dbReference type="NCBI Taxonomy" id="1226010"/>
    <lineage>
        <taxon>Eukaryota</taxon>
        <taxon>Fungi</taxon>
        <taxon>Dikarya</taxon>
        <taxon>Ascomycota</taxon>
        <taxon>Pezizomycotina</taxon>
        <taxon>Eurotiomycetes</taxon>
        <taxon>Eurotiomycetidae</taxon>
        <taxon>Eurotiales</taxon>
        <taxon>Aspergillaceae</taxon>
        <taxon>Aspergillus</taxon>
        <taxon>Aspergillus subgen. Circumdati</taxon>
    </lineage>
</organism>
<gene>
    <name evidence="1" type="ORF">BDV26DRAFT_260217</name>
</gene>
<reference evidence="1 2" key="1">
    <citation type="submission" date="2019-04" db="EMBL/GenBank/DDBJ databases">
        <title>Friends and foes A comparative genomics studyof 23 Aspergillus species from section Flavi.</title>
        <authorList>
            <consortium name="DOE Joint Genome Institute"/>
            <person name="Kjaerbolling I."/>
            <person name="Vesth T."/>
            <person name="Frisvad J.C."/>
            <person name="Nybo J.L."/>
            <person name="Theobald S."/>
            <person name="Kildgaard S."/>
            <person name="Isbrandt T."/>
            <person name="Kuo A."/>
            <person name="Sato A."/>
            <person name="Lyhne E.K."/>
            <person name="Kogle M.E."/>
            <person name="Wiebenga A."/>
            <person name="Kun R.S."/>
            <person name="Lubbers R.J."/>
            <person name="Makela M.R."/>
            <person name="Barry K."/>
            <person name="Chovatia M."/>
            <person name="Clum A."/>
            <person name="Daum C."/>
            <person name="Haridas S."/>
            <person name="He G."/>
            <person name="LaButti K."/>
            <person name="Lipzen A."/>
            <person name="Mondo S."/>
            <person name="Riley R."/>
            <person name="Salamov A."/>
            <person name="Simmons B.A."/>
            <person name="Magnuson J.K."/>
            <person name="Henrissat B."/>
            <person name="Mortensen U.H."/>
            <person name="Larsen T.O."/>
            <person name="Devries R.P."/>
            <person name="Grigoriev I.V."/>
            <person name="Machida M."/>
            <person name="Baker S.E."/>
            <person name="Andersen M.R."/>
        </authorList>
    </citation>
    <scope>NUCLEOTIDE SEQUENCE [LARGE SCALE GENOMIC DNA]</scope>
    <source>
        <strain evidence="1 2">IBT 29228</strain>
    </source>
</reference>
<name>A0A5N7BBB0_9EURO</name>
<dbReference type="InterPro" id="IPR019268">
    <property type="entry name" value="DUF2278"/>
</dbReference>
<proteinExistence type="predicted"/>
<dbReference type="OrthoDB" id="2580841at2759"/>
<protein>
    <submittedName>
        <fullName evidence="1">Uncharacterized protein</fullName>
    </submittedName>
</protein>
<evidence type="ECO:0000313" key="1">
    <source>
        <dbReference type="EMBL" id="KAE8379053.1"/>
    </source>
</evidence>
<keyword evidence="2" id="KW-1185">Reference proteome</keyword>
<dbReference type="AlphaFoldDB" id="A0A5N7BBB0"/>
<dbReference type="EMBL" id="ML736199">
    <property type="protein sequence ID" value="KAE8379053.1"/>
    <property type="molecule type" value="Genomic_DNA"/>
</dbReference>
<evidence type="ECO:0000313" key="2">
    <source>
        <dbReference type="Proteomes" id="UP000326198"/>
    </source>
</evidence>
<accession>A0A5N7BBB0</accession>
<dbReference type="Proteomes" id="UP000326198">
    <property type="component" value="Unassembled WGS sequence"/>
</dbReference>
<sequence length="251" mass="27609">MTIHAYGVWVGLPTRYNAQTARDNDRSPHIYLRFRDDNDSNKEREAAINVKSLDRDSRLVFWKDENFSHSITTELEKLSLGFQLITQTLSTRFSRFNNPRFRLLGGDGDDDDNGTDNSDTVAIDGLDFIRTKSLLPGGLAAGLVVPFDVPAPQDDILREVEPVLQSAIEQGATTYIFGSSFGSGIHDIHMNQGSNPKFENGAGEDGALLIRYPSGTWTAVFIAFASQRIPTDDTTGVPLQGSRSLADILGQ</sequence>
<dbReference type="Pfam" id="PF10042">
    <property type="entry name" value="DUF2278"/>
    <property type="match status" value="1"/>
</dbReference>